<dbReference type="EMBL" id="NIRO01000001">
    <property type="protein sequence ID" value="PHI17413.1"/>
    <property type="molecule type" value="Genomic_DNA"/>
</dbReference>
<keyword evidence="1" id="KW-1133">Transmembrane helix</keyword>
<proteinExistence type="predicted"/>
<keyword evidence="1" id="KW-0472">Membrane</keyword>
<dbReference type="Proteomes" id="UP000224507">
    <property type="component" value="Unassembled WGS sequence"/>
</dbReference>
<evidence type="ECO:0000313" key="2">
    <source>
        <dbReference type="EMBL" id="ASC01996.1"/>
    </source>
</evidence>
<dbReference type="Proteomes" id="UP000196759">
    <property type="component" value="Chromosome"/>
</dbReference>
<name>A0A1Z3CGT0_FUSNP</name>
<protein>
    <submittedName>
        <fullName evidence="2">Uncharacterized protein</fullName>
    </submittedName>
</protein>
<reference evidence="3 5" key="2">
    <citation type="submission" date="2017-06" db="EMBL/GenBank/DDBJ databases">
        <title>Draft genome sequence of Fusobacterium nucleatum subsp. polymorphum KCOM 1274 (=ChDC F309).</title>
        <authorList>
            <person name="Kook J.-K."/>
            <person name="Park S.-N."/>
            <person name="Lim Y.K."/>
            <person name="Roh H."/>
        </authorList>
    </citation>
    <scope>NUCLEOTIDE SEQUENCE [LARGE SCALE GENOMIC DNA]</scope>
    <source>
        <strain evidence="3">KCOM 1274</strain>
        <strain evidence="5">KCOM 1274 (ChDC F309)</strain>
    </source>
</reference>
<evidence type="ECO:0000256" key="1">
    <source>
        <dbReference type="SAM" id="Phobius"/>
    </source>
</evidence>
<gene>
    <name evidence="2" type="ORF">CBG50_00910</name>
    <name evidence="3" type="ORF">CBG56_00015</name>
</gene>
<dbReference type="EMBL" id="CP021934">
    <property type="protein sequence ID" value="ASC01996.1"/>
    <property type="molecule type" value="Genomic_DNA"/>
</dbReference>
<evidence type="ECO:0000313" key="3">
    <source>
        <dbReference type="EMBL" id="PHI17413.1"/>
    </source>
</evidence>
<evidence type="ECO:0000313" key="5">
    <source>
        <dbReference type="Proteomes" id="UP000224507"/>
    </source>
</evidence>
<keyword evidence="4" id="KW-1185">Reference proteome</keyword>
<keyword evidence="1" id="KW-0812">Transmembrane</keyword>
<dbReference type="AlphaFoldDB" id="A0A1Z3CGT0"/>
<evidence type="ECO:0000313" key="4">
    <source>
        <dbReference type="Proteomes" id="UP000196759"/>
    </source>
</evidence>
<accession>A0A1Z3CGT0</accession>
<feature type="transmembrane region" description="Helical" evidence="1">
    <location>
        <begin position="6"/>
        <end position="24"/>
    </location>
</feature>
<sequence>MMEYLKWQIIIIIYLFTSVFIIFFEKYDYDVLENNSLQSFGKGRIGFLSDKILYNVVKVGENERYFYGKNIILSTEINKEEYFIFDKKEKKCNIYFSKEEIENIVGNIHLENVYFFLMKKTSKEYY</sequence>
<organism evidence="2 4">
    <name type="scientific">Fusobacterium nucleatum subsp. polymorphum</name>
    <name type="common">Fusobacterium polymorphum</name>
    <dbReference type="NCBI Taxonomy" id="76857"/>
    <lineage>
        <taxon>Bacteria</taxon>
        <taxon>Fusobacteriati</taxon>
        <taxon>Fusobacteriota</taxon>
        <taxon>Fusobacteriia</taxon>
        <taxon>Fusobacteriales</taxon>
        <taxon>Fusobacteriaceae</taxon>
        <taxon>Fusobacterium</taxon>
    </lineage>
</organism>
<dbReference type="RefSeq" id="WP_088336635.1">
    <property type="nucleotide sequence ID" value="NZ_CP021934.1"/>
</dbReference>
<reference evidence="2 4" key="1">
    <citation type="submission" date="2017-06" db="EMBL/GenBank/DDBJ databases">
        <title>Draft genome sequence of Fusobacterium nucleatum subsp. polymorphum KCOM 1260 (=ChDC F218).</title>
        <authorList>
            <person name="Kook J.-K."/>
            <person name="Park S.-N."/>
            <person name="Lim Y.K."/>
            <person name="Roh H."/>
        </authorList>
    </citation>
    <scope>NUCLEOTIDE SEQUENCE [LARGE SCALE GENOMIC DNA]</scope>
    <source>
        <strain evidence="2">KCOM 1260</strain>
        <strain evidence="4">KCOM 1260 (ChDC F218)</strain>
    </source>
</reference>